<accession>A0A1W6JB24</accession>
<protein>
    <submittedName>
        <fullName evidence="2">Uncharacterized protein</fullName>
    </submittedName>
</protein>
<evidence type="ECO:0000256" key="1">
    <source>
        <dbReference type="SAM" id="MobiDB-lite"/>
    </source>
</evidence>
<feature type="region of interest" description="Disordered" evidence="1">
    <location>
        <begin position="42"/>
        <end position="65"/>
    </location>
</feature>
<organism evidence="2">
    <name type="scientific">Human betaherpesvirus 6</name>
    <dbReference type="NCBI Taxonomy" id="10368"/>
    <lineage>
        <taxon>Viruses</taxon>
        <taxon>Duplodnaviria</taxon>
        <taxon>Heunggongvirae</taxon>
        <taxon>Peploviricota</taxon>
        <taxon>Herviviricetes</taxon>
        <taxon>Herpesvirales</taxon>
        <taxon>Orthoherpesviridae</taxon>
        <taxon>Betaherpesvirinae</taxon>
        <taxon>Roseolovirus</taxon>
    </lineage>
</organism>
<name>A0A1W6JB24_9BETA</name>
<evidence type="ECO:0000313" key="2">
    <source>
        <dbReference type="EMBL" id="QFV50861.1"/>
    </source>
</evidence>
<dbReference type="EMBL" id="KY290186">
    <property type="protein sequence ID" value="QFV50861.1"/>
    <property type="molecule type" value="Genomic_DNA"/>
</dbReference>
<reference evidence="2" key="1">
    <citation type="journal article" date="2018" name="BMC Genomics">
        <title>Comparative genomic, transcriptomic, and proteomic reannotation of human herpesvirus 6.</title>
        <authorList>
            <person name="Greninger A.L."/>
            <person name="Knudsen G.M."/>
            <person name="Roychoudhury P."/>
            <person name="Hanson D.J."/>
            <person name="Sedlak R.H."/>
            <person name="Xie H."/>
            <person name="Guan J."/>
            <person name="Nguyen T."/>
            <person name="Peddu V."/>
            <person name="Boeckh M."/>
            <person name="Huang M.L."/>
            <person name="Cook L."/>
            <person name="Depledge D.P."/>
            <person name="Zerr D.M."/>
            <person name="Koelle D.M."/>
            <person name="Gantt S."/>
            <person name="Yoshikawa T."/>
            <person name="Caserta M."/>
            <person name="Hill J.A."/>
            <person name="Jerome K.R."/>
        </authorList>
    </citation>
    <scope>NUCLEOTIDE SEQUENCE</scope>
    <source>
        <strain evidence="2">HP104C1</strain>
    </source>
</reference>
<sequence length="65" mass="7608">MEEHFPCLDVNKRTFLSENRERIKSCMYSAANTVLQNKHNFLSHRSLSSKRAKKENSLPKNVSQK</sequence>
<proteinExistence type="predicted"/>